<evidence type="ECO:0000313" key="1">
    <source>
        <dbReference type="EMBL" id="NIY71900.1"/>
    </source>
</evidence>
<organism evidence="1 2">
    <name type="scientific">Marivivens donghaensis</name>
    <dbReference type="NCBI Taxonomy" id="1699413"/>
    <lineage>
        <taxon>Bacteria</taxon>
        <taxon>Pseudomonadati</taxon>
        <taxon>Pseudomonadota</taxon>
        <taxon>Alphaproteobacteria</taxon>
        <taxon>Rhodobacterales</taxon>
        <taxon>Paracoccaceae</taxon>
        <taxon>Marivivens group</taxon>
        <taxon>Marivivens</taxon>
    </lineage>
</organism>
<gene>
    <name evidence="1" type="ORF">HCZ30_05560</name>
</gene>
<accession>A0ABX0VV39</accession>
<dbReference type="RefSeq" id="WP_167637261.1">
    <property type="nucleotide sequence ID" value="NZ_JAATOP010000003.1"/>
</dbReference>
<name>A0ABX0VV39_9RHOB</name>
<proteinExistence type="predicted"/>
<comment type="caution">
    <text evidence="1">The sequence shown here is derived from an EMBL/GenBank/DDBJ whole genome shotgun (WGS) entry which is preliminary data.</text>
</comment>
<reference evidence="1 2" key="1">
    <citation type="submission" date="2020-03" db="EMBL/GenBank/DDBJ databases">
        <title>Bacterial isolates of synthetic phycosphere.</title>
        <authorList>
            <person name="Fu H."/>
            <person name="Moran M.A."/>
        </authorList>
    </citation>
    <scope>NUCLEOTIDE SEQUENCE [LARGE SCALE GENOMIC DNA]</scope>
    <source>
        <strain evidence="1 2">HF1</strain>
    </source>
</reference>
<dbReference type="EMBL" id="JAATOP010000003">
    <property type="protein sequence ID" value="NIY71900.1"/>
    <property type="molecule type" value="Genomic_DNA"/>
</dbReference>
<sequence>MAKKEFAMLDTSILHMRAFRDLTNCSDRNLYFTAHLSAQADFCGLFRYPVSLIADETRLQPEDVLKSLDRLSRAGLLEYDPQAEIIRMCGWFRSVNCPKNADHTRQVARHFLSGELPVTDMARRTVAEFVIGCLLRTKRFKRSSSHGERVVEEVRRFLDDAWEMYEDLSPILEDQYRTHGAAVVFEYEDVMRKRRPAWRQLPRATVAGGSTHDDGTVTSLTTHPDHRVVPYIERNKEREKDGGAFQARPLPETMNSKICQDLRAMNARRCPDG</sequence>
<dbReference type="Proteomes" id="UP000709466">
    <property type="component" value="Unassembled WGS sequence"/>
</dbReference>
<keyword evidence="2" id="KW-1185">Reference proteome</keyword>
<evidence type="ECO:0000313" key="2">
    <source>
        <dbReference type="Proteomes" id="UP000709466"/>
    </source>
</evidence>
<protein>
    <submittedName>
        <fullName evidence="1">Uncharacterized protein</fullName>
    </submittedName>
</protein>